<dbReference type="Pfam" id="PF03722">
    <property type="entry name" value="Hemocyanin_N"/>
    <property type="match status" value="2"/>
</dbReference>
<dbReference type="SUPFAM" id="SSF48056">
    <property type="entry name" value="Di-copper centre-containing domain"/>
    <property type="match status" value="2"/>
</dbReference>
<evidence type="ECO:0000256" key="2">
    <source>
        <dbReference type="ARBA" id="ARBA00004613"/>
    </source>
</evidence>
<dbReference type="Gene3D" id="2.60.40.1520">
    <property type="entry name" value="Hemocyanin, C-terminal domain"/>
    <property type="match status" value="2"/>
</dbReference>
<evidence type="ECO:0000256" key="7">
    <source>
        <dbReference type="ARBA" id="ARBA00023008"/>
    </source>
</evidence>
<comment type="similarity">
    <text evidence="3">Belongs to the tyrosinase family.</text>
</comment>
<dbReference type="PROSITE" id="PS00209">
    <property type="entry name" value="HEMOCYANIN_1"/>
    <property type="match status" value="2"/>
</dbReference>
<evidence type="ECO:0000256" key="9">
    <source>
        <dbReference type="ARBA" id="ARBA00023157"/>
    </source>
</evidence>
<keyword evidence="9" id="KW-1015">Disulfide bond</keyword>
<dbReference type="Pfam" id="PF03723">
    <property type="entry name" value="Hemocyanin_C"/>
    <property type="match status" value="2"/>
</dbReference>
<evidence type="ECO:0000256" key="8">
    <source>
        <dbReference type="ARBA" id="ARBA00023033"/>
    </source>
</evidence>
<dbReference type="InterPro" id="IPR008922">
    <property type="entry name" value="Di-copper_centre_dom_sf"/>
</dbReference>
<name>A0ABM5KHA0_DIAVI</name>
<dbReference type="RefSeq" id="XP_050509586.1">
    <property type="nucleotide sequence ID" value="XM_050653629.1"/>
</dbReference>
<dbReference type="InterPro" id="IPR005203">
    <property type="entry name" value="Hemocyanin_C"/>
</dbReference>
<organism evidence="11 12">
    <name type="scientific">Diabrotica virgifera virgifera</name>
    <name type="common">western corn rootworm</name>
    <dbReference type="NCBI Taxonomy" id="50390"/>
    <lineage>
        <taxon>Eukaryota</taxon>
        <taxon>Metazoa</taxon>
        <taxon>Ecdysozoa</taxon>
        <taxon>Arthropoda</taxon>
        <taxon>Hexapoda</taxon>
        <taxon>Insecta</taxon>
        <taxon>Pterygota</taxon>
        <taxon>Neoptera</taxon>
        <taxon>Endopterygota</taxon>
        <taxon>Coleoptera</taxon>
        <taxon>Polyphaga</taxon>
        <taxon>Cucujiformia</taxon>
        <taxon>Chrysomeloidea</taxon>
        <taxon>Chrysomelidae</taxon>
        <taxon>Galerucinae</taxon>
        <taxon>Diabroticina</taxon>
        <taxon>Diabroticites</taxon>
        <taxon>Diabrotica</taxon>
    </lineage>
</organism>
<evidence type="ECO:0000256" key="1">
    <source>
        <dbReference type="ARBA" id="ARBA00001973"/>
    </source>
</evidence>
<feature type="domain" description="Tyrosinase copper-binding" evidence="10">
    <location>
        <begin position="400"/>
        <end position="411"/>
    </location>
</feature>
<dbReference type="InterPro" id="IPR014756">
    <property type="entry name" value="Ig_E-set"/>
</dbReference>
<dbReference type="PROSITE" id="PS00498">
    <property type="entry name" value="TYROSINASE_2"/>
    <property type="match status" value="2"/>
</dbReference>
<feature type="domain" description="Tyrosinase copper-binding" evidence="10">
    <location>
        <begin position="1101"/>
        <end position="1112"/>
    </location>
</feature>
<dbReference type="PANTHER" id="PTHR11511:SF4">
    <property type="entry name" value="PHENOLOXIDASE 2-RELATED"/>
    <property type="match status" value="1"/>
</dbReference>
<evidence type="ECO:0000256" key="5">
    <source>
        <dbReference type="ARBA" id="ARBA00022723"/>
    </source>
</evidence>
<evidence type="ECO:0000256" key="3">
    <source>
        <dbReference type="ARBA" id="ARBA00009928"/>
    </source>
</evidence>
<dbReference type="InterPro" id="IPR013788">
    <property type="entry name" value="Hemocyanin/hexamerin"/>
</dbReference>
<keyword evidence="12" id="KW-1185">Reference proteome</keyword>
<keyword evidence="5" id="KW-0479">Metal-binding</keyword>
<dbReference type="Proteomes" id="UP001652700">
    <property type="component" value="Unplaced"/>
</dbReference>
<dbReference type="PRINTS" id="PR00187">
    <property type="entry name" value="HAEMOCYANIN"/>
</dbReference>
<reference evidence="11" key="1">
    <citation type="submission" date="2025-05" db="UniProtKB">
        <authorList>
            <consortium name="EnsemblMetazoa"/>
        </authorList>
    </citation>
    <scope>IDENTIFICATION</scope>
</reference>
<comment type="subcellular location">
    <subcellularLocation>
        <location evidence="2">Secreted</location>
    </subcellularLocation>
</comment>
<dbReference type="GeneID" id="114334233"/>
<evidence type="ECO:0000256" key="4">
    <source>
        <dbReference type="ARBA" id="ARBA00022525"/>
    </source>
</evidence>
<dbReference type="InterPro" id="IPR002227">
    <property type="entry name" value="Tyrosinase_Cu-bd"/>
</dbReference>
<dbReference type="SUPFAM" id="SSF48050">
    <property type="entry name" value="Hemocyanin, N-terminal domain"/>
    <property type="match status" value="2"/>
</dbReference>
<dbReference type="PANTHER" id="PTHR11511">
    <property type="entry name" value="LARVAL STORAGE PROTEIN/PHENOLOXIDASE"/>
    <property type="match status" value="1"/>
</dbReference>
<comment type="cofactor">
    <cofactor evidence="1">
        <name>Cu(2+)</name>
        <dbReference type="ChEBI" id="CHEBI:29036"/>
    </cofactor>
</comment>
<keyword evidence="7" id="KW-0186">Copper</keyword>
<dbReference type="SUPFAM" id="SSF81296">
    <property type="entry name" value="E set domains"/>
    <property type="match status" value="2"/>
</dbReference>
<dbReference type="InterPro" id="IPR037020">
    <property type="entry name" value="Hemocyanin_C_sf"/>
</dbReference>
<protein>
    <recommendedName>
        <fullName evidence="10">Tyrosinase copper-binding domain-containing protein</fullName>
    </recommendedName>
</protein>
<dbReference type="InterPro" id="IPR036697">
    <property type="entry name" value="Hemocyanin_N_sf"/>
</dbReference>
<proteinExistence type="inferred from homology"/>
<dbReference type="InterPro" id="IPR000896">
    <property type="entry name" value="Hemocyanin/hexamerin_mid_dom"/>
</dbReference>
<dbReference type="EnsemblMetazoa" id="XM_050653629.1">
    <property type="protein sequence ID" value="XP_050509586.1"/>
    <property type="gene ID" value="LOC114334233"/>
</dbReference>
<evidence type="ECO:0000313" key="12">
    <source>
        <dbReference type="Proteomes" id="UP001652700"/>
    </source>
</evidence>
<dbReference type="Gene3D" id="1.10.1280.10">
    <property type="entry name" value="Di-copper center containing domain from catechol oxidase"/>
    <property type="match status" value="2"/>
</dbReference>
<keyword evidence="4" id="KW-0964">Secreted</keyword>
<dbReference type="Pfam" id="PF00372">
    <property type="entry name" value="Hemocyanin_M"/>
    <property type="match status" value="2"/>
</dbReference>
<accession>A0ABM5KHA0</accession>
<evidence type="ECO:0000256" key="6">
    <source>
        <dbReference type="ARBA" id="ARBA00023002"/>
    </source>
</evidence>
<keyword evidence="6" id="KW-0560">Oxidoreductase</keyword>
<sequence length="1394" mass="162160">MSKKQNLLLLFDRPTEPMILPKGSEGVNFKVPNQYLKDEYQDLGPQLVTTFANRVGGDDNDVTVKDISLPSLGEITDLGRDENFSLFIPKHRRLAGKLINIFMGMKDPDDLMAVAIYARERVNPVLFNYAFSVALMHRHDTRDLELPSVLFSFPDRYMDSKVFSRMREVANVVPEPQRTPVLIPRDYTASDLEDEHRLAYFREDIGINLHHWHWHLVYPFEGPMGVVNKNRRGELFYYMHQQIVARYNFERLSNGMKRVERFTNFNDPMPEGYFPKLDSLVANRSYPARVPNMRWSNLRREVDQIYVDIDEMKRWRDRIFDAIHSGFARDENRRPVELTENEGIDILGNMVESSILSPDRDYYGDLHNMGHTMASYVHDPDHRHLESFAVIGDSSTAMRDPFFYRWHAYMDDIFQNLKDRLPRYTVDQLNFANVTVQDVQVQTQGAPVNTLQTYWQQSDLDLSRGLDFQPRGAVLVRFTHLQHRPFTYKVTVNNATNRPTVGTCRIFMAPRFDERRNPWLFRTQKNMFIELDKFRVNLKPGSNSISRDSSLSSVTIPFERTYRNLDSRRPVGGDALARFNLCGCGWPENMLIPKGNDRFEAELFVMISDYANDRIDQDVVGQPGDAGSFCGIKDKLYPDRRSMGYPFDRQPRAGVDTLQQFLTPNMRVRNVIIQFNNRVLTPGEKYSIPVMSRKSTKKDLLLLFDRPYEPIDRPKGPDGVIFEVPKEYLREEYQNITREPPKPGQIRIKINKLRSGDVSDISDLSDSDLPSLGKITDLRRDENFSLFIPKHAKLAGLLIRLFIGMKNTDDLLDMALYARERVNPVLFNYAYSVALLHRPDTKDIDLPSALFSFPDKYVDKKVLSFARERTYAASGSEKRVPIIIPRDYTASHLEYEQRLAYFREDIGINLHHWHWHLVYPFAGPMEVVNKNRRGELFYYMHQQMIARYNFERLCNGLKRVEKIHNFTDPVPEAYYPKLDSLVASRNYPARVPNMRYQHLRRENDEIRLDIEDLVRWRERIYDAIDLGYAKNEKRELVELTENEGIDILGNMVEASILSPNTDYYGNFHNMGHVFSALMHDPDNRYLESWGVMGDFSTAARDPIFYRWHAAIDDIFHYHKNRLPRYDVDQLNFADVTVQDVQVQTDGAPSNVLVTYWQQFDIDLSGGLDPGVHRDHPHEPILIRMTHLKHVPFTYEITVNNDSYGPTVGTCRIFLAPKFDEKGKSWLLRNQKDLFIELDKFKVNLDPGTNEICRQSSESSVTIPFERTYRSLNDEPSEEGVHHGFCRCGWPENMLIPKGNDSFEAELFVMISDYAGDRIDQHVVDHPGDAASYCGLKNKLYPDRRSMGYPFDRQPRDDVDTLQDFLTPNMSVRNVIIQFNDITLAPGESFPNSLK</sequence>
<evidence type="ECO:0000313" key="11">
    <source>
        <dbReference type="EnsemblMetazoa" id="XP_050509586.1"/>
    </source>
</evidence>
<dbReference type="Gene3D" id="1.20.1370.10">
    <property type="entry name" value="Hemocyanin, N-terminal domain"/>
    <property type="match status" value="2"/>
</dbReference>
<keyword evidence="8" id="KW-0503">Monooxygenase</keyword>
<evidence type="ECO:0000259" key="10">
    <source>
        <dbReference type="PROSITE" id="PS00498"/>
    </source>
</evidence>
<dbReference type="InterPro" id="IPR005204">
    <property type="entry name" value="Hemocyanin_N"/>
</dbReference>
<dbReference type="PROSITE" id="PS00210">
    <property type="entry name" value="HEMOCYANIN_2"/>
    <property type="match status" value="2"/>
</dbReference>